<dbReference type="EMBL" id="CP081150">
    <property type="protein sequence ID" value="QZA77205.1"/>
    <property type="molecule type" value="Genomic_DNA"/>
</dbReference>
<name>A0ABX8Z7S6_9NEIS</name>
<evidence type="ECO:0000256" key="5">
    <source>
        <dbReference type="ARBA" id="ARBA00022692"/>
    </source>
</evidence>
<reference evidence="14 15" key="1">
    <citation type="submission" date="2021-08" db="EMBL/GenBank/DDBJ databases">
        <title>complete genome sequencing of Deefgea sp. D25.</title>
        <authorList>
            <person name="Bae J.-W."/>
            <person name="Gim D.-H."/>
        </authorList>
    </citation>
    <scope>NUCLEOTIDE SEQUENCE [LARGE SCALE GENOMIC DNA]</scope>
    <source>
        <strain evidence="14 15">D25</strain>
    </source>
</reference>
<evidence type="ECO:0000256" key="9">
    <source>
        <dbReference type="ARBA" id="ARBA00023136"/>
    </source>
</evidence>
<keyword evidence="2 10" id="KW-0813">Transport</keyword>
<feature type="transmembrane region" description="Helical" evidence="13">
    <location>
        <begin position="6"/>
        <end position="22"/>
    </location>
</feature>
<sequence length="139" mass="15196">MFDVSFGELILIGAVTLIVVGPERMPKVARTAGMLLGRLQRFIGNVKAELHQEMQMSELAQLEADLRKEADEIQQSIHQPLSDAASMLAEGAQMPPTASEENRVDESSAAIAANPNEHGQLDLFANAVQPLNSAYRDRR</sequence>
<keyword evidence="8 10" id="KW-0811">Translocation</keyword>
<keyword evidence="9 10" id="KW-0472">Membrane</keyword>
<proteinExistence type="inferred from homology"/>
<evidence type="ECO:0000256" key="12">
    <source>
        <dbReference type="SAM" id="MobiDB-lite"/>
    </source>
</evidence>
<dbReference type="HAMAP" id="MF_00237">
    <property type="entry name" value="TatB"/>
    <property type="match status" value="1"/>
</dbReference>
<dbReference type="PANTHER" id="PTHR33162">
    <property type="entry name" value="SEC-INDEPENDENT PROTEIN TRANSLOCASE PROTEIN TATA, CHLOROPLASTIC"/>
    <property type="match status" value="1"/>
</dbReference>
<evidence type="ECO:0000256" key="1">
    <source>
        <dbReference type="ARBA" id="ARBA00004167"/>
    </source>
</evidence>
<dbReference type="NCBIfam" id="TIGR01410">
    <property type="entry name" value="tatB"/>
    <property type="match status" value="1"/>
</dbReference>
<keyword evidence="15" id="KW-1185">Reference proteome</keyword>
<evidence type="ECO:0000256" key="6">
    <source>
        <dbReference type="ARBA" id="ARBA00022927"/>
    </source>
</evidence>
<comment type="function">
    <text evidence="10">Part of the twin-arginine translocation (Tat) system that transports large folded proteins containing a characteristic twin-arginine motif in their signal peptide across membranes. Together with TatC, TatB is part of a receptor directly interacting with Tat signal peptides. TatB may form an oligomeric binding site that transiently accommodates folded Tat precursor proteins before their translocation.</text>
</comment>
<comment type="subunit">
    <text evidence="10">The Tat system comprises two distinct complexes: a TatABC complex, containing multiple copies of TatA, TatB and TatC subunits, and a separate TatA complex, containing only TatA subunits. Substrates initially bind to the TatABC complex, which probably triggers association of the separate TatA complex to form the active translocon.</text>
</comment>
<evidence type="ECO:0000256" key="3">
    <source>
        <dbReference type="ARBA" id="ARBA00022475"/>
    </source>
</evidence>
<evidence type="ECO:0000256" key="11">
    <source>
        <dbReference type="SAM" id="Coils"/>
    </source>
</evidence>
<feature type="coiled-coil region" evidence="11">
    <location>
        <begin position="52"/>
        <end position="79"/>
    </location>
</feature>
<gene>
    <name evidence="10 14" type="primary">tatB</name>
    <name evidence="14" type="ORF">K4H28_13055</name>
</gene>
<comment type="similarity">
    <text evidence="10">Belongs to the TatB family.</text>
</comment>
<keyword evidence="7 10" id="KW-1133">Transmembrane helix</keyword>
<evidence type="ECO:0000256" key="4">
    <source>
        <dbReference type="ARBA" id="ARBA00022519"/>
    </source>
</evidence>
<keyword evidence="4" id="KW-0997">Cell inner membrane</keyword>
<evidence type="ECO:0000313" key="14">
    <source>
        <dbReference type="EMBL" id="QZA77205.1"/>
    </source>
</evidence>
<dbReference type="Gene3D" id="1.20.5.3310">
    <property type="match status" value="1"/>
</dbReference>
<protein>
    <recommendedName>
        <fullName evidence="10">Sec-independent protein translocase protein TatB</fullName>
    </recommendedName>
</protein>
<keyword evidence="5 10" id="KW-0812">Transmembrane</keyword>
<evidence type="ECO:0000256" key="13">
    <source>
        <dbReference type="SAM" id="Phobius"/>
    </source>
</evidence>
<accession>A0ABX8Z7S6</accession>
<dbReference type="Proteomes" id="UP000825679">
    <property type="component" value="Chromosome"/>
</dbReference>
<evidence type="ECO:0000256" key="7">
    <source>
        <dbReference type="ARBA" id="ARBA00022989"/>
    </source>
</evidence>
<evidence type="ECO:0000256" key="2">
    <source>
        <dbReference type="ARBA" id="ARBA00022448"/>
    </source>
</evidence>
<evidence type="ECO:0000256" key="10">
    <source>
        <dbReference type="HAMAP-Rule" id="MF_00237"/>
    </source>
</evidence>
<dbReference type="Pfam" id="PF02416">
    <property type="entry name" value="TatA_B_E"/>
    <property type="match status" value="1"/>
</dbReference>
<dbReference type="InterPro" id="IPR018448">
    <property type="entry name" value="TatB"/>
</dbReference>
<feature type="region of interest" description="Disordered" evidence="12">
    <location>
        <begin position="90"/>
        <end position="110"/>
    </location>
</feature>
<dbReference type="PRINTS" id="PR01506">
    <property type="entry name" value="TATBPROTEIN"/>
</dbReference>
<keyword evidence="3 10" id="KW-1003">Cell membrane</keyword>
<keyword evidence="11" id="KW-0175">Coiled coil</keyword>
<comment type="subcellular location">
    <subcellularLocation>
        <location evidence="10">Cell membrane</location>
        <topology evidence="10">Single-pass membrane protein</topology>
    </subcellularLocation>
    <subcellularLocation>
        <location evidence="1">Membrane</location>
        <topology evidence="1">Single-pass membrane protein</topology>
    </subcellularLocation>
</comment>
<dbReference type="PANTHER" id="PTHR33162:SF1">
    <property type="entry name" value="SEC-INDEPENDENT PROTEIN TRANSLOCASE PROTEIN TATA, CHLOROPLASTIC"/>
    <property type="match status" value="1"/>
</dbReference>
<evidence type="ECO:0000256" key="8">
    <source>
        <dbReference type="ARBA" id="ARBA00023010"/>
    </source>
</evidence>
<organism evidence="14 15">
    <name type="scientific">Deefgea tanakiae</name>
    <dbReference type="NCBI Taxonomy" id="2865840"/>
    <lineage>
        <taxon>Bacteria</taxon>
        <taxon>Pseudomonadati</taxon>
        <taxon>Pseudomonadota</taxon>
        <taxon>Betaproteobacteria</taxon>
        <taxon>Neisseriales</taxon>
        <taxon>Chitinibacteraceae</taxon>
        <taxon>Deefgea</taxon>
    </lineage>
</organism>
<dbReference type="InterPro" id="IPR003369">
    <property type="entry name" value="TatA/B/E"/>
</dbReference>
<keyword evidence="6 10" id="KW-0653">Protein transport</keyword>
<evidence type="ECO:0000313" key="15">
    <source>
        <dbReference type="Proteomes" id="UP000825679"/>
    </source>
</evidence>